<keyword evidence="2 8" id="KW-0732">Signal</keyword>
<feature type="signal peptide" evidence="8">
    <location>
        <begin position="1"/>
        <end position="17"/>
    </location>
</feature>
<evidence type="ECO:0000256" key="8">
    <source>
        <dbReference type="SAM" id="SignalP"/>
    </source>
</evidence>
<comment type="subcellular location">
    <subcellularLocation>
        <location evidence="1">Cell outer membrane</location>
        <topology evidence="1">Lipid-anchor</topology>
    </subcellularLocation>
</comment>
<feature type="chain" id="PRO_5030740654" evidence="8">
    <location>
        <begin position="18"/>
        <end position="67"/>
    </location>
</feature>
<evidence type="ECO:0000313" key="9">
    <source>
        <dbReference type="EMBL" id="MBB1060861.1"/>
    </source>
</evidence>
<evidence type="ECO:0000256" key="6">
    <source>
        <dbReference type="ARBA" id="ARBA00023288"/>
    </source>
</evidence>
<name>A0A7W3TMG4_9GAMM</name>
<gene>
    <name evidence="9" type="ORF">H4F98_09770</name>
</gene>
<feature type="region of interest" description="Disordered" evidence="7">
    <location>
        <begin position="37"/>
        <end position="67"/>
    </location>
</feature>
<evidence type="ECO:0000256" key="1">
    <source>
        <dbReference type="ARBA" id="ARBA00004459"/>
    </source>
</evidence>
<evidence type="ECO:0000256" key="4">
    <source>
        <dbReference type="ARBA" id="ARBA00023139"/>
    </source>
</evidence>
<dbReference type="GO" id="GO:0009279">
    <property type="term" value="C:cell outer membrane"/>
    <property type="evidence" value="ECO:0007669"/>
    <property type="project" value="UniProtKB-SubCell"/>
</dbReference>
<keyword evidence="6 9" id="KW-0449">Lipoprotein</keyword>
<comment type="caution">
    <text evidence="9">The sequence shown here is derived from an EMBL/GenBank/DDBJ whole genome shotgun (WGS) entry which is preliminary data.</text>
</comment>
<evidence type="ECO:0000256" key="2">
    <source>
        <dbReference type="ARBA" id="ARBA00022729"/>
    </source>
</evidence>
<reference evidence="9 10" key="1">
    <citation type="submission" date="2020-08" db="EMBL/GenBank/DDBJ databases">
        <authorList>
            <person name="Xu S."/>
            <person name="Li A."/>
        </authorList>
    </citation>
    <scope>NUCLEOTIDE SEQUENCE [LARGE SCALE GENOMIC DNA]</scope>
    <source>
        <strain evidence="9 10">119BY6-57</strain>
    </source>
</reference>
<sequence length="67" mass="6791">MNARTALSMIFLALALAACGNKGPLVQAPVEAPVIEMPDEAPATDPVDAEALPADPASDEDDGSATR</sequence>
<dbReference type="InterPro" id="IPR032831">
    <property type="entry name" value="LptM_cons"/>
</dbReference>
<dbReference type="PROSITE" id="PS51257">
    <property type="entry name" value="PROKAR_LIPOPROTEIN"/>
    <property type="match status" value="1"/>
</dbReference>
<evidence type="ECO:0000256" key="7">
    <source>
        <dbReference type="SAM" id="MobiDB-lite"/>
    </source>
</evidence>
<proteinExistence type="predicted"/>
<feature type="compositionally biased region" description="Acidic residues" evidence="7">
    <location>
        <begin position="57"/>
        <end position="67"/>
    </location>
</feature>
<keyword evidence="10" id="KW-1185">Reference proteome</keyword>
<organism evidence="9 10">
    <name type="scientific">Marilutibacter spongiae</name>
    <dbReference type="NCBI Taxonomy" id="2025720"/>
    <lineage>
        <taxon>Bacteria</taxon>
        <taxon>Pseudomonadati</taxon>
        <taxon>Pseudomonadota</taxon>
        <taxon>Gammaproteobacteria</taxon>
        <taxon>Lysobacterales</taxon>
        <taxon>Lysobacteraceae</taxon>
        <taxon>Marilutibacter</taxon>
    </lineage>
</organism>
<dbReference type="Pfam" id="PF13627">
    <property type="entry name" value="LptM_cons"/>
    <property type="match status" value="1"/>
</dbReference>
<dbReference type="Proteomes" id="UP000523196">
    <property type="component" value="Unassembled WGS sequence"/>
</dbReference>
<evidence type="ECO:0000313" key="10">
    <source>
        <dbReference type="Proteomes" id="UP000523196"/>
    </source>
</evidence>
<dbReference type="RefSeq" id="WP_182687191.1">
    <property type="nucleotide sequence ID" value="NZ_JACHTF010000009.1"/>
</dbReference>
<evidence type="ECO:0000256" key="5">
    <source>
        <dbReference type="ARBA" id="ARBA00023237"/>
    </source>
</evidence>
<dbReference type="AlphaFoldDB" id="A0A7W3TMG4"/>
<protein>
    <submittedName>
        <fullName evidence="9">Lipoprotein</fullName>
    </submittedName>
</protein>
<accession>A0A7W3TMG4</accession>
<keyword evidence="3" id="KW-0472">Membrane</keyword>
<dbReference type="NCBIfam" id="NF047847">
    <property type="entry name" value="SS_mature_LptM"/>
    <property type="match status" value="1"/>
</dbReference>
<dbReference type="EMBL" id="JACHTF010000009">
    <property type="protein sequence ID" value="MBB1060861.1"/>
    <property type="molecule type" value="Genomic_DNA"/>
</dbReference>
<evidence type="ECO:0000256" key="3">
    <source>
        <dbReference type="ARBA" id="ARBA00023136"/>
    </source>
</evidence>
<keyword evidence="5" id="KW-0998">Cell outer membrane</keyword>
<keyword evidence="4" id="KW-0564">Palmitate</keyword>